<dbReference type="PANTHER" id="PTHR10489:SF922">
    <property type="entry name" value="C-C CHEMOKINE RECEPTOR FAMILY-LIKE-RELATED"/>
    <property type="match status" value="1"/>
</dbReference>
<keyword evidence="10 13" id="KW-0675">Receptor</keyword>
<feature type="transmembrane region" description="Helical" evidence="14">
    <location>
        <begin position="48"/>
        <end position="68"/>
    </location>
</feature>
<reference evidence="16 17" key="1">
    <citation type="submission" date="2015-08" db="EMBL/GenBank/DDBJ databases">
        <title>The genome of the Asian arowana (Scleropages formosus).</title>
        <authorList>
            <person name="Tan M.H."/>
            <person name="Gan H.M."/>
            <person name="Croft L.J."/>
            <person name="Austin C.M."/>
        </authorList>
    </citation>
    <scope>NUCLEOTIDE SEQUENCE [LARGE SCALE GENOMIC DNA]</scope>
    <source>
        <strain evidence="16">Aro1</strain>
    </source>
</reference>
<evidence type="ECO:0000256" key="9">
    <source>
        <dbReference type="ARBA" id="ARBA00023157"/>
    </source>
</evidence>
<organism evidence="16 17">
    <name type="scientific">Scleropages formosus</name>
    <name type="common">Asian bonytongue</name>
    <name type="synonym">Osteoglossum formosum</name>
    <dbReference type="NCBI Taxonomy" id="113540"/>
    <lineage>
        <taxon>Eukaryota</taxon>
        <taxon>Metazoa</taxon>
        <taxon>Chordata</taxon>
        <taxon>Craniata</taxon>
        <taxon>Vertebrata</taxon>
        <taxon>Euteleostomi</taxon>
        <taxon>Actinopterygii</taxon>
        <taxon>Neopterygii</taxon>
        <taxon>Teleostei</taxon>
        <taxon>Osteoglossocephala</taxon>
        <taxon>Osteoglossomorpha</taxon>
        <taxon>Osteoglossiformes</taxon>
        <taxon>Osteoglossidae</taxon>
        <taxon>Scleropages</taxon>
    </lineage>
</organism>
<evidence type="ECO:0000256" key="3">
    <source>
        <dbReference type="ARBA" id="ARBA00022475"/>
    </source>
</evidence>
<keyword evidence="12 13" id="KW-0807">Transducer</keyword>
<feature type="domain" description="G-protein coupled receptors family 1 profile" evidence="15">
    <location>
        <begin position="60"/>
        <end position="221"/>
    </location>
</feature>
<keyword evidence="7 13" id="KW-0297">G-protein coupled receptor</keyword>
<dbReference type="PRINTS" id="PR00657">
    <property type="entry name" value="CCCHEMOKINER"/>
</dbReference>
<keyword evidence="4 13" id="KW-0812">Transmembrane</keyword>
<dbReference type="PROSITE" id="PS50262">
    <property type="entry name" value="G_PROTEIN_RECEP_F1_2"/>
    <property type="match status" value="1"/>
</dbReference>
<keyword evidence="9" id="KW-1015">Disulfide bond</keyword>
<keyword evidence="11" id="KW-0325">Glycoprotein</keyword>
<dbReference type="PRINTS" id="PR00645">
    <property type="entry name" value="CXCCHMKINER4"/>
</dbReference>
<dbReference type="PANTHER" id="PTHR10489">
    <property type="entry name" value="CELL ADHESION MOLECULE"/>
    <property type="match status" value="1"/>
</dbReference>
<dbReference type="InterPro" id="IPR001277">
    <property type="entry name" value="CXCR4/ACKR2"/>
</dbReference>
<gene>
    <name evidence="16" type="ORF">Z043_100359</name>
</gene>
<keyword evidence="6 14" id="KW-1133">Transmembrane helix</keyword>
<evidence type="ECO:0000256" key="5">
    <source>
        <dbReference type="ARBA" id="ARBA00022753"/>
    </source>
</evidence>
<evidence type="ECO:0000259" key="15">
    <source>
        <dbReference type="PROSITE" id="PS50262"/>
    </source>
</evidence>
<feature type="transmembrane region" description="Helical" evidence="14">
    <location>
        <begin position="80"/>
        <end position="102"/>
    </location>
</feature>
<sequence length="221" mass="25531">MDTSTMDYEDFLELLNSTLEDNETISVNFVKLCHKKEVNQFGSQFLPTFYYCMFLFSLLGNVLVLYIMRRYEKLNTVTNTFLLNLVVSDLVFTFSLPFWAAYHSSQWIFGRLLCKLVGGLYFVGFYSSILFLTLMTFDRYLAVVHAVVASRKRKKTYALVSLAVVWCVSILATFKEFLLFDVRNSANYGTLCEESHTSNELLAKWQVAVFKTEFGFHAPSN</sequence>
<keyword evidence="8 14" id="KW-0472">Membrane</keyword>
<proteinExistence type="inferred from homology"/>
<evidence type="ECO:0000256" key="4">
    <source>
        <dbReference type="ARBA" id="ARBA00022692"/>
    </source>
</evidence>
<evidence type="ECO:0000256" key="12">
    <source>
        <dbReference type="ARBA" id="ARBA00023224"/>
    </source>
</evidence>
<evidence type="ECO:0000256" key="13">
    <source>
        <dbReference type="RuleBase" id="RU000688"/>
    </source>
</evidence>
<keyword evidence="3" id="KW-1003">Cell membrane</keyword>
<dbReference type="GO" id="GO:0006955">
    <property type="term" value="P:immune response"/>
    <property type="evidence" value="ECO:0007669"/>
    <property type="project" value="TreeGrafter"/>
</dbReference>
<dbReference type="InterPro" id="IPR050119">
    <property type="entry name" value="CCR1-9-like"/>
</dbReference>
<evidence type="ECO:0000256" key="6">
    <source>
        <dbReference type="ARBA" id="ARBA00022989"/>
    </source>
</evidence>
<evidence type="ECO:0000313" key="16">
    <source>
        <dbReference type="EMBL" id="KPP80012.1"/>
    </source>
</evidence>
<dbReference type="Proteomes" id="UP000034805">
    <property type="component" value="Unassembled WGS sequence"/>
</dbReference>
<evidence type="ECO:0000256" key="14">
    <source>
        <dbReference type="SAM" id="Phobius"/>
    </source>
</evidence>
<dbReference type="SUPFAM" id="SSF81321">
    <property type="entry name" value="Family A G protein-coupled receptor-like"/>
    <property type="match status" value="1"/>
</dbReference>
<evidence type="ECO:0000256" key="8">
    <source>
        <dbReference type="ARBA" id="ARBA00023136"/>
    </source>
</evidence>
<dbReference type="InterPro" id="IPR017452">
    <property type="entry name" value="GPCR_Rhodpsn_7TM"/>
</dbReference>
<dbReference type="GO" id="GO:0019722">
    <property type="term" value="P:calcium-mediated signaling"/>
    <property type="evidence" value="ECO:0007669"/>
    <property type="project" value="TreeGrafter"/>
</dbReference>
<evidence type="ECO:0000256" key="2">
    <source>
        <dbReference type="ARBA" id="ARBA00004651"/>
    </source>
</evidence>
<comment type="subcellular location">
    <subcellularLocation>
        <location evidence="2">Cell membrane</location>
        <topology evidence="2">Multi-pass membrane protein</topology>
    </subcellularLocation>
    <subcellularLocation>
        <location evidence="1">Early endosome</location>
    </subcellularLocation>
</comment>
<evidence type="ECO:0000256" key="1">
    <source>
        <dbReference type="ARBA" id="ARBA00004412"/>
    </source>
</evidence>
<dbReference type="GO" id="GO:0019957">
    <property type="term" value="F:C-C chemokine binding"/>
    <property type="evidence" value="ECO:0007669"/>
    <property type="project" value="TreeGrafter"/>
</dbReference>
<dbReference type="InterPro" id="IPR000276">
    <property type="entry name" value="GPCR_Rhodpsn"/>
</dbReference>
<dbReference type="InterPro" id="IPR000355">
    <property type="entry name" value="Chemokine_rcpt"/>
</dbReference>
<dbReference type="PRINTS" id="PR00237">
    <property type="entry name" value="GPCRRHODOPSN"/>
</dbReference>
<feature type="transmembrane region" description="Helical" evidence="14">
    <location>
        <begin position="156"/>
        <end position="174"/>
    </location>
</feature>
<dbReference type="GO" id="GO:0060326">
    <property type="term" value="P:cell chemotaxis"/>
    <property type="evidence" value="ECO:0007669"/>
    <property type="project" value="TreeGrafter"/>
</dbReference>
<dbReference type="PROSITE" id="PS00237">
    <property type="entry name" value="G_PROTEIN_RECEP_F1_1"/>
    <property type="match status" value="1"/>
</dbReference>
<dbReference type="GO" id="GO:0005769">
    <property type="term" value="C:early endosome"/>
    <property type="evidence" value="ECO:0007669"/>
    <property type="project" value="UniProtKB-SubCell"/>
</dbReference>
<dbReference type="AlphaFoldDB" id="A0A0P7ZG64"/>
<name>A0A0P7ZG64_SCLFO</name>
<dbReference type="GO" id="GO:0009897">
    <property type="term" value="C:external side of plasma membrane"/>
    <property type="evidence" value="ECO:0007669"/>
    <property type="project" value="TreeGrafter"/>
</dbReference>
<dbReference type="Gene3D" id="1.20.1070.10">
    <property type="entry name" value="Rhodopsin 7-helix transmembrane proteins"/>
    <property type="match status" value="1"/>
</dbReference>
<feature type="transmembrane region" description="Helical" evidence="14">
    <location>
        <begin position="108"/>
        <end position="135"/>
    </location>
</feature>
<accession>A0A0P7ZG64</accession>
<dbReference type="GO" id="GO:0007204">
    <property type="term" value="P:positive regulation of cytosolic calcium ion concentration"/>
    <property type="evidence" value="ECO:0007669"/>
    <property type="project" value="TreeGrafter"/>
</dbReference>
<comment type="similarity">
    <text evidence="13">Belongs to the G-protein coupled receptor 1 family.</text>
</comment>
<comment type="caution">
    <text evidence="16">The sequence shown here is derived from an EMBL/GenBank/DDBJ whole genome shotgun (WGS) entry which is preliminary data.</text>
</comment>
<evidence type="ECO:0000256" key="7">
    <source>
        <dbReference type="ARBA" id="ARBA00023040"/>
    </source>
</evidence>
<evidence type="ECO:0000256" key="10">
    <source>
        <dbReference type="ARBA" id="ARBA00023170"/>
    </source>
</evidence>
<dbReference type="EMBL" id="JARO02000077">
    <property type="protein sequence ID" value="KPP80012.1"/>
    <property type="molecule type" value="Genomic_DNA"/>
</dbReference>
<dbReference type="Pfam" id="PF00001">
    <property type="entry name" value="7tm_1"/>
    <property type="match status" value="1"/>
</dbReference>
<keyword evidence="5" id="KW-0967">Endosome</keyword>
<evidence type="ECO:0000313" key="17">
    <source>
        <dbReference type="Proteomes" id="UP000034805"/>
    </source>
</evidence>
<dbReference type="GO" id="GO:0016493">
    <property type="term" value="F:C-C chemokine receptor activity"/>
    <property type="evidence" value="ECO:0007669"/>
    <property type="project" value="TreeGrafter"/>
</dbReference>
<protein>
    <recommendedName>
        <fullName evidence="15">G-protein coupled receptors family 1 profile domain-containing protein</fullName>
    </recommendedName>
</protein>
<evidence type="ECO:0000256" key="11">
    <source>
        <dbReference type="ARBA" id="ARBA00023180"/>
    </source>
</evidence>